<evidence type="ECO:0000313" key="1">
    <source>
        <dbReference type="EMBL" id="KAK3901780.1"/>
    </source>
</evidence>
<protein>
    <recommendedName>
        <fullName evidence="3">Hemerythrin-like domain-containing protein</fullName>
    </recommendedName>
</protein>
<evidence type="ECO:0000313" key="2">
    <source>
        <dbReference type="Proteomes" id="UP001303889"/>
    </source>
</evidence>
<reference evidence="1" key="2">
    <citation type="submission" date="2023-05" db="EMBL/GenBank/DDBJ databases">
        <authorList>
            <consortium name="Lawrence Berkeley National Laboratory"/>
            <person name="Steindorff A."/>
            <person name="Hensen N."/>
            <person name="Bonometti L."/>
            <person name="Westerberg I."/>
            <person name="Brannstrom I.O."/>
            <person name="Guillou S."/>
            <person name="Cros-Aarteil S."/>
            <person name="Calhoun S."/>
            <person name="Haridas S."/>
            <person name="Kuo A."/>
            <person name="Mondo S."/>
            <person name="Pangilinan J."/>
            <person name="Riley R."/>
            <person name="Labutti K."/>
            <person name="Andreopoulos B."/>
            <person name="Lipzen A."/>
            <person name="Chen C."/>
            <person name="Yanf M."/>
            <person name="Daum C."/>
            <person name="Ng V."/>
            <person name="Clum A."/>
            <person name="Ohm R."/>
            <person name="Martin F."/>
            <person name="Silar P."/>
            <person name="Natvig D."/>
            <person name="Lalanne C."/>
            <person name="Gautier V."/>
            <person name="Ament-Velasquez S.L."/>
            <person name="Kruys A."/>
            <person name="Hutchinson M.I."/>
            <person name="Powell A.J."/>
            <person name="Barry K."/>
            <person name="Miller A.N."/>
            <person name="Grigoriev I.V."/>
            <person name="Debuchy R."/>
            <person name="Gladieux P."/>
            <person name="Thoren M.H."/>
            <person name="Johannesson H."/>
        </authorList>
    </citation>
    <scope>NUCLEOTIDE SEQUENCE</scope>
    <source>
        <strain evidence="1">CBS 103.79</strain>
    </source>
</reference>
<evidence type="ECO:0008006" key="3">
    <source>
        <dbReference type="Google" id="ProtNLM"/>
    </source>
</evidence>
<name>A0AAN6MIZ8_9PEZI</name>
<dbReference type="Proteomes" id="UP001303889">
    <property type="component" value="Unassembled WGS sequence"/>
</dbReference>
<dbReference type="EMBL" id="MU855556">
    <property type="protein sequence ID" value="KAK3901780.1"/>
    <property type="molecule type" value="Genomic_DNA"/>
</dbReference>
<comment type="caution">
    <text evidence="1">The sequence shown here is derived from an EMBL/GenBank/DDBJ whole genome shotgun (WGS) entry which is preliminary data.</text>
</comment>
<organism evidence="1 2">
    <name type="scientific">Staphylotrichum tortipilum</name>
    <dbReference type="NCBI Taxonomy" id="2831512"/>
    <lineage>
        <taxon>Eukaryota</taxon>
        <taxon>Fungi</taxon>
        <taxon>Dikarya</taxon>
        <taxon>Ascomycota</taxon>
        <taxon>Pezizomycotina</taxon>
        <taxon>Sordariomycetes</taxon>
        <taxon>Sordariomycetidae</taxon>
        <taxon>Sordariales</taxon>
        <taxon>Chaetomiaceae</taxon>
        <taxon>Staphylotrichum</taxon>
    </lineage>
</organism>
<dbReference type="AlphaFoldDB" id="A0AAN6MIZ8"/>
<dbReference type="PANTHER" id="PTHR35585:SF1">
    <property type="entry name" value="HHE DOMAIN PROTEIN (AFU_ORTHOLOGUE AFUA_4G00730)"/>
    <property type="match status" value="1"/>
</dbReference>
<gene>
    <name evidence="1" type="ORF">C8A05DRAFT_34546</name>
</gene>
<proteinExistence type="predicted"/>
<keyword evidence="2" id="KW-1185">Reference proteome</keyword>
<sequence length="131" mass="14670">MSSSCATLPRGKVGLVGVMIKELLVKFQSIKSSDPDYIPKLSKLWEKMEDHIVDEEAHDLPALEEKLSLAASKTMAKKLEMMQKFAPSGTAPLDSVIPVERLAEMFKAFTHEHAPVLQPARYAKEITRVYE</sequence>
<accession>A0AAN6MIZ8</accession>
<dbReference type="PANTHER" id="PTHR35585">
    <property type="entry name" value="HHE DOMAIN PROTEIN (AFU_ORTHOLOGUE AFUA_4G00730)"/>
    <property type="match status" value="1"/>
</dbReference>
<reference evidence="1" key="1">
    <citation type="journal article" date="2023" name="Mol. Phylogenet. Evol.">
        <title>Genome-scale phylogeny and comparative genomics of the fungal order Sordariales.</title>
        <authorList>
            <person name="Hensen N."/>
            <person name="Bonometti L."/>
            <person name="Westerberg I."/>
            <person name="Brannstrom I.O."/>
            <person name="Guillou S."/>
            <person name="Cros-Aarteil S."/>
            <person name="Calhoun S."/>
            <person name="Haridas S."/>
            <person name="Kuo A."/>
            <person name="Mondo S."/>
            <person name="Pangilinan J."/>
            <person name="Riley R."/>
            <person name="LaButti K."/>
            <person name="Andreopoulos B."/>
            <person name="Lipzen A."/>
            <person name="Chen C."/>
            <person name="Yan M."/>
            <person name="Daum C."/>
            <person name="Ng V."/>
            <person name="Clum A."/>
            <person name="Steindorff A."/>
            <person name="Ohm R.A."/>
            <person name="Martin F."/>
            <person name="Silar P."/>
            <person name="Natvig D.O."/>
            <person name="Lalanne C."/>
            <person name="Gautier V."/>
            <person name="Ament-Velasquez S.L."/>
            <person name="Kruys A."/>
            <person name="Hutchinson M.I."/>
            <person name="Powell A.J."/>
            <person name="Barry K."/>
            <person name="Miller A.N."/>
            <person name="Grigoriev I.V."/>
            <person name="Debuchy R."/>
            <person name="Gladieux P."/>
            <person name="Hiltunen Thoren M."/>
            <person name="Johannesson H."/>
        </authorList>
    </citation>
    <scope>NUCLEOTIDE SEQUENCE</scope>
    <source>
        <strain evidence="1">CBS 103.79</strain>
    </source>
</reference>